<name>A0A7S3IZL0_9SPIT</name>
<organism evidence="2">
    <name type="scientific">Strombidium inclinatum</name>
    <dbReference type="NCBI Taxonomy" id="197538"/>
    <lineage>
        <taxon>Eukaryota</taxon>
        <taxon>Sar</taxon>
        <taxon>Alveolata</taxon>
        <taxon>Ciliophora</taxon>
        <taxon>Intramacronucleata</taxon>
        <taxon>Spirotrichea</taxon>
        <taxon>Oligotrichia</taxon>
        <taxon>Strombidiidae</taxon>
        <taxon>Strombidium</taxon>
    </lineage>
</organism>
<reference evidence="2" key="1">
    <citation type="submission" date="2021-01" db="EMBL/GenBank/DDBJ databases">
        <authorList>
            <person name="Corre E."/>
            <person name="Pelletier E."/>
            <person name="Niang G."/>
            <person name="Scheremetjew M."/>
            <person name="Finn R."/>
            <person name="Kale V."/>
            <person name="Holt S."/>
            <person name="Cochrane G."/>
            <person name="Meng A."/>
            <person name="Brown T."/>
            <person name="Cohen L."/>
        </authorList>
    </citation>
    <scope>NUCLEOTIDE SEQUENCE</scope>
    <source>
        <strain evidence="2">S3</strain>
    </source>
</reference>
<evidence type="ECO:0000256" key="1">
    <source>
        <dbReference type="SAM" id="MobiDB-lite"/>
    </source>
</evidence>
<dbReference type="AlphaFoldDB" id="A0A7S3IZL0"/>
<proteinExistence type="predicted"/>
<evidence type="ECO:0000313" key="2">
    <source>
        <dbReference type="EMBL" id="CAE0335066.1"/>
    </source>
</evidence>
<feature type="region of interest" description="Disordered" evidence="1">
    <location>
        <begin position="16"/>
        <end position="43"/>
    </location>
</feature>
<gene>
    <name evidence="2" type="ORF">SINC0208_LOCUS15705</name>
</gene>
<dbReference type="EMBL" id="HBIH01038897">
    <property type="protein sequence ID" value="CAE0335066.1"/>
    <property type="molecule type" value="Transcribed_RNA"/>
</dbReference>
<accession>A0A7S3IZL0</accession>
<protein>
    <submittedName>
        <fullName evidence="2">Uncharacterized protein</fullName>
    </submittedName>
</protein>
<sequence>MLVAGEQAVEERIAQHNAELAAQPAMPEPSAEPDDGHEETVEEVKAKMAAAQKAMDEGIAQTDQRVESMAQEQASMPNFGALANVHSTLANMGSMRKKNQISSLASKLGVEMQAGDEQLAAEDLTGVMIQRAKDAGKTEKEIEAALAD</sequence>